<keyword evidence="2" id="KW-1185">Reference proteome</keyword>
<organism evidence="1 2">
    <name type="scientific">Symbiodinium natans</name>
    <dbReference type="NCBI Taxonomy" id="878477"/>
    <lineage>
        <taxon>Eukaryota</taxon>
        <taxon>Sar</taxon>
        <taxon>Alveolata</taxon>
        <taxon>Dinophyceae</taxon>
        <taxon>Suessiales</taxon>
        <taxon>Symbiodiniaceae</taxon>
        <taxon>Symbiodinium</taxon>
    </lineage>
</organism>
<evidence type="ECO:0000313" key="1">
    <source>
        <dbReference type="EMBL" id="CAE7587887.1"/>
    </source>
</evidence>
<reference evidence="1" key="1">
    <citation type="submission" date="2021-02" db="EMBL/GenBank/DDBJ databases">
        <authorList>
            <person name="Dougan E. K."/>
            <person name="Rhodes N."/>
            <person name="Thang M."/>
            <person name="Chan C."/>
        </authorList>
    </citation>
    <scope>NUCLEOTIDE SEQUENCE</scope>
</reference>
<dbReference type="EMBL" id="CAJNDS010002760">
    <property type="protein sequence ID" value="CAE7587887.1"/>
    <property type="molecule type" value="Genomic_DNA"/>
</dbReference>
<comment type="caution">
    <text evidence="1">The sequence shown here is derived from an EMBL/GenBank/DDBJ whole genome shotgun (WGS) entry which is preliminary data.</text>
</comment>
<sequence length="197" mass="23246">MSALLRCSVLPGAVVTLQFWALWGGALAERALIDREEVREEIAAHVQEDRREGGIEIRVYDGYRYSELQFDIKFPQKRWASLICAENERRNGYTMAEWFNWCKNPRNRCKGAESWMSSKNKKKSQEDPSVLEDRRIRECRPADFRLAHDGHWYLLEEFRAHFDQPMMPSMGEAVFAQAPTDLLTWYRQRDQAERNGR</sequence>
<accession>A0A812UPG7</accession>
<dbReference type="OrthoDB" id="10316050at2759"/>
<proteinExistence type="predicted"/>
<name>A0A812UPG7_9DINO</name>
<protein>
    <submittedName>
        <fullName evidence="1">Uncharacterized protein</fullName>
    </submittedName>
</protein>
<dbReference type="AlphaFoldDB" id="A0A812UPG7"/>
<gene>
    <name evidence="1" type="ORF">SNAT2548_LOCUS33502</name>
</gene>
<dbReference type="Proteomes" id="UP000604046">
    <property type="component" value="Unassembled WGS sequence"/>
</dbReference>
<evidence type="ECO:0000313" key="2">
    <source>
        <dbReference type="Proteomes" id="UP000604046"/>
    </source>
</evidence>